<protein>
    <submittedName>
        <fullName evidence="1">Uncharacterized protein</fullName>
    </submittedName>
</protein>
<gene>
    <name evidence="1" type="ORF">V8G54_018711</name>
</gene>
<organism evidence="1 2">
    <name type="scientific">Vigna mungo</name>
    <name type="common">Black gram</name>
    <name type="synonym">Phaseolus mungo</name>
    <dbReference type="NCBI Taxonomy" id="3915"/>
    <lineage>
        <taxon>Eukaryota</taxon>
        <taxon>Viridiplantae</taxon>
        <taxon>Streptophyta</taxon>
        <taxon>Embryophyta</taxon>
        <taxon>Tracheophyta</taxon>
        <taxon>Spermatophyta</taxon>
        <taxon>Magnoliopsida</taxon>
        <taxon>eudicotyledons</taxon>
        <taxon>Gunneridae</taxon>
        <taxon>Pentapetalae</taxon>
        <taxon>rosids</taxon>
        <taxon>fabids</taxon>
        <taxon>Fabales</taxon>
        <taxon>Fabaceae</taxon>
        <taxon>Papilionoideae</taxon>
        <taxon>50 kb inversion clade</taxon>
        <taxon>NPAAA clade</taxon>
        <taxon>indigoferoid/millettioid clade</taxon>
        <taxon>Phaseoleae</taxon>
        <taxon>Vigna</taxon>
    </lineage>
</organism>
<reference evidence="1 2" key="1">
    <citation type="journal article" date="2023" name="Life. Sci Alliance">
        <title>Evolutionary insights into 3D genome organization and epigenetic landscape of Vigna mungo.</title>
        <authorList>
            <person name="Junaid A."/>
            <person name="Singh B."/>
            <person name="Bhatia S."/>
        </authorList>
    </citation>
    <scope>NUCLEOTIDE SEQUENCE [LARGE SCALE GENOMIC DNA]</scope>
    <source>
        <strain evidence="1">Urdbean</strain>
    </source>
</reference>
<accession>A0AAQ3NAC5</accession>
<keyword evidence="2" id="KW-1185">Reference proteome</keyword>
<evidence type="ECO:0000313" key="2">
    <source>
        <dbReference type="Proteomes" id="UP001374535"/>
    </source>
</evidence>
<dbReference type="AlphaFoldDB" id="A0AAQ3NAC5"/>
<sequence length="139" mass="15629">MPNPSFSLTHCNHDSLCLIVLSTHRSPLSSLVLTRQGFLFSHRTFFLCSRRTIVPHWTRSVTLELSFSRSRIEVVAVLEPLSNPNLKSPLSKAMKASSTERTEGLRSIFSKCGNASLPEQSPSAKTVVRPPWFAETFIW</sequence>
<evidence type="ECO:0000313" key="1">
    <source>
        <dbReference type="EMBL" id="WVZ05365.1"/>
    </source>
</evidence>
<dbReference type="Proteomes" id="UP001374535">
    <property type="component" value="Chromosome 6"/>
</dbReference>
<proteinExistence type="predicted"/>
<name>A0AAQ3NAC5_VIGMU</name>
<dbReference type="EMBL" id="CP144695">
    <property type="protein sequence ID" value="WVZ05365.1"/>
    <property type="molecule type" value="Genomic_DNA"/>
</dbReference>